<comment type="caution">
    <text evidence="2">The sequence shown here is derived from an EMBL/GenBank/DDBJ whole genome shotgun (WGS) entry which is preliminary data.</text>
</comment>
<keyword evidence="3" id="KW-1185">Reference proteome</keyword>
<evidence type="ECO:0000313" key="2">
    <source>
        <dbReference type="EMBL" id="NYG59463.1"/>
    </source>
</evidence>
<protein>
    <recommendedName>
        <fullName evidence="4">Integral membrane protein</fullName>
    </recommendedName>
</protein>
<proteinExistence type="predicted"/>
<evidence type="ECO:0000313" key="3">
    <source>
        <dbReference type="Proteomes" id="UP000540656"/>
    </source>
</evidence>
<organism evidence="2 3">
    <name type="scientific">Nocardioides daedukensis</name>
    <dbReference type="NCBI Taxonomy" id="634462"/>
    <lineage>
        <taxon>Bacteria</taxon>
        <taxon>Bacillati</taxon>
        <taxon>Actinomycetota</taxon>
        <taxon>Actinomycetes</taxon>
        <taxon>Propionibacteriales</taxon>
        <taxon>Nocardioidaceae</taxon>
        <taxon>Nocardioides</taxon>
    </lineage>
</organism>
<dbReference type="Proteomes" id="UP000540656">
    <property type="component" value="Unassembled WGS sequence"/>
</dbReference>
<feature type="transmembrane region" description="Helical" evidence="1">
    <location>
        <begin position="40"/>
        <end position="59"/>
    </location>
</feature>
<reference evidence="2 3" key="1">
    <citation type="submission" date="2020-07" db="EMBL/GenBank/DDBJ databases">
        <title>Sequencing the genomes of 1000 actinobacteria strains.</title>
        <authorList>
            <person name="Klenk H.-P."/>
        </authorList>
    </citation>
    <scope>NUCLEOTIDE SEQUENCE [LARGE SCALE GENOMIC DNA]</scope>
    <source>
        <strain evidence="2 3">DSM 23819</strain>
    </source>
</reference>
<feature type="transmembrane region" description="Helical" evidence="1">
    <location>
        <begin position="99"/>
        <end position="118"/>
    </location>
</feature>
<accession>A0A7Y9S3P2</accession>
<name>A0A7Y9S3P2_9ACTN</name>
<keyword evidence="1" id="KW-0812">Transmembrane</keyword>
<gene>
    <name evidence="2" type="ORF">BJ980_002386</name>
</gene>
<dbReference type="AlphaFoldDB" id="A0A7Y9S3P2"/>
<dbReference type="RefSeq" id="WP_179502508.1">
    <property type="nucleotide sequence ID" value="NZ_JACCAA010000001.1"/>
</dbReference>
<evidence type="ECO:0000256" key="1">
    <source>
        <dbReference type="SAM" id="Phobius"/>
    </source>
</evidence>
<dbReference type="EMBL" id="JACCAA010000001">
    <property type="protein sequence ID" value="NYG59463.1"/>
    <property type="molecule type" value="Genomic_DNA"/>
</dbReference>
<sequence>MSWLFTIVVASYAGVIAVLAAAVASTSALQQMEPLVRHGMKVAQIAGGLIAAVAGLNLLQGHEPDQVWISAGYAVAVVGVPFILLTRQPDEDGEPVEPASLWVIAIAAITMAVLLVRLQQTW</sequence>
<keyword evidence="1" id="KW-0472">Membrane</keyword>
<feature type="transmembrane region" description="Helical" evidence="1">
    <location>
        <begin position="66"/>
        <end position="87"/>
    </location>
</feature>
<keyword evidence="1" id="KW-1133">Transmembrane helix</keyword>
<evidence type="ECO:0008006" key="4">
    <source>
        <dbReference type="Google" id="ProtNLM"/>
    </source>
</evidence>